<sequence length="246" mass="25977">MRVFATSVLAALVSCALAAPLAPKLPDIPDPISPLISDGLQQVGDIIPAVGQEVQRCSKYQVVSARGTFEPQEGEEKSQDTVDGILAAVPGGKRYELIYPAGINYAIDPSVGAAGLVAHVNAQRARCPEQVFVLLGYSEGAMVVVQALNNEALPFDAISAVVLYGSPYWRSWNRESAGSATVGAGVAYYVLSTPRRYADKTQDYCMVLDAVCSGQPGLTHVLYEGSPEQAEAIAFAAAKLRETLGS</sequence>
<reference evidence="4 5" key="1">
    <citation type="journal article" date="2018" name="Mol. Biol. Evol.">
        <title>Broad Genomic Sampling Reveals a Smut Pathogenic Ancestry of the Fungal Clade Ustilaginomycotina.</title>
        <authorList>
            <person name="Kijpornyongpan T."/>
            <person name="Mondo S.J."/>
            <person name="Barry K."/>
            <person name="Sandor L."/>
            <person name="Lee J."/>
            <person name="Lipzen A."/>
            <person name="Pangilinan J."/>
            <person name="LaButti K."/>
            <person name="Hainaut M."/>
            <person name="Henrissat B."/>
            <person name="Grigoriev I.V."/>
            <person name="Spatafora J.W."/>
            <person name="Aime M.C."/>
        </authorList>
    </citation>
    <scope>NUCLEOTIDE SEQUENCE [LARGE SCALE GENOMIC DNA]</scope>
    <source>
        <strain evidence="4 5">MCA 4186</strain>
    </source>
</reference>
<dbReference type="SUPFAM" id="SSF53474">
    <property type="entry name" value="alpha/beta-Hydrolases"/>
    <property type="match status" value="1"/>
</dbReference>
<evidence type="ECO:0000256" key="1">
    <source>
        <dbReference type="ARBA" id="ARBA00022801"/>
    </source>
</evidence>
<evidence type="ECO:0000313" key="4">
    <source>
        <dbReference type="EMBL" id="PWN96914.1"/>
    </source>
</evidence>
<dbReference type="STRING" id="58919.A0A316Z767"/>
<dbReference type="PANTHER" id="PTHR33630">
    <property type="entry name" value="CUTINASE RV1984C-RELATED-RELATED"/>
    <property type="match status" value="1"/>
</dbReference>
<gene>
    <name evidence="4" type="ORF">FA09DRAFT_361634</name>
</gene>
<dbReference type="OrthoDB" id="2586582at2759"/>
<keyword evidence="1 4" id="KW-0378">Hydrolase</keyword>
<dbReference type="InterPro" id="IPR029058">
    <property type="entry name" value="AB_hydrolase_fold"/>
</dbReference>
<dbReference type="PANTHER" id="PTHR33630:SF9">
    <property type="entry name" value="CUTINASE 4"/>
    <property type="match status" value="1"/>
</dbReference>
<keyword evidence="2" id="KW-1015">Disulfide bond</keyword>
<protein>
    <submittedName>
        <fullName evidence="4">Alpha/beta-hydrolase</fullName>
    </submittedName>
</protein>
<feature type="signal peptide" evidence="3">
    <location>
        <begin position="1"/>
        <end position="18"/>
    </location>
</feature>
<dbReference type="Pfam" id="PF01083">
    <property type="entry name" value="Cutinase"/>
    <property type="match status" value="1"/>
</dbReference>
<dbReference type="Gene3D" id="3.40.50.1820">
    <property type="entry name" value="alpha/beta hydrolase"/>
    <property type="match status" value="1"/>
</dbReference>
<dbReference type="SMART" id="SM01110">
    <property type="entry name" value="Cutinase"/>
    <property type="match status" value="1"/>
</dbReference>
<dbReference type="EMBL" id="KZ819297">
    <property type="protein sequence ID" value="PWN96914.1"/>
    <property type="molecule type" value="Genomic_DNA"/>
</dbReference>
<evidence type="ECO:0000313" key="5">
    <source>
        <dbReference type="Proteomes" id="UP000245946"/>
    </source>
</evidence>
<evidence type="ECO:0000256" key="2">
    <source>
        <dbReference type="ARBA" id="ARBA00023157"/>
    </source>
</evidence>
<dbReference type="InterPro" id="IPR000675">
    <property type="entry name" value="Cutinase/axe"/>
</dbReference>
<accession>A0A316Z767</accession>
<dbReference type="PROSITE" id="PS51257">
    <property type="entry name" value="PROKAR_LIPOPROTEIN"/>
    <property type="match status" value="1"/>
</dbReference>
<dbReference type="Proteomes" id="UP000245946">
    <property type="component" value="Unassembled WGS sequence"/>
</dbReference>
<dbReference type="AlphaFoldDB" id="A0A316Z767"/>
<dbReference type="GeneID" id="37272927"/>
<dbReference type="RefSeq" id="XP_025597193.1">
    <property type="nucleotide sequence ID" value="XM_025745383.1"/>
</dbReference>
<evidence type="ECO:0000256" key="3">
    <source>
        <dbReference type="SAM" id="SignalP"/>
    </source>
</evidence>
<name>A0A316Z767_9BASI</name>
<dbReference type="GO" id="GO:0052689">
    <property type="term" value="F:carboxylic ester hydrolase activity"/>
    <property type="evidence" value="ECO:0007669"/>
    <property type="project" value="UniProtKB-ARBA"/>
</dbReference>
<feature type="chain" id="PRO_5016410843" evidence="3">
    <location>
        <begin position="19"/>
        <end position="246"/>
    </location>
</feature>
<keyword evidence="3" id="KW-0732">Signal</keyword>
<organism evidence="4 5">
    <name type="scientific">Tilletiopsis washingtonensis</name>
    <dbReference type="NCBI Taxonomy" id="58919"/>
    <lineage>
        <taxon>Eukaryota</taxon>
        <taxon>Fungi</taxon>
        <taxon>Dikarya</taxon>
        <taxon>Basidiomycota</taxon>
        <taxon>Ustilaginomycotina</taxon>
        <taxon>Exobasidiomycetes</taxon>
        <taxon>Entylomatales</taxon>
        <taxon>Entylomatales incertae sedis</taxon>
        <taxon>Tilletiopsis</taxon>
    </lineage>
</organism>
<proteinExistence type="predicted"/>
<keyword evidence="5" id="KW-1185">Reference proteome</keyword>